<dbReference type="GeneID" id="100376829"/>
<dbReference type="PRINTS" id="PR00196">
    <property type="entry name" value="ANNEXIN"/>
</dbReference>
<reference evidence="6 7" key="1">
    <citation type="submission" date="2025-05" db="UniProtKB">
        <authorList>
            <consortium name="RefSeq"/>
        </authorList>
    </citation>
    <scope>IDENTIFICATION</scope>
    <source>
        <tissue evidence="6 7">Testes</tissue>
    </source>
</reference>
<evidence type="ECO:0000256" key="1">
    <source>
        <dbReference type="ARBA" id="ARBA00007831"/>
    </source>
</evidence>
<dbReference type="Proteomes" id="UP000694865">
    <property type="component" value="Unplaced"/>
</dbReference>
<dbReference type="SMART" id="SM00335">
    <property type="entry name" value="ANX"/>
    <property type="match status" value="4"/>
</dbReference>
<protein>
    <submittedName>
        <fullName evidence="6">Annexin A7-like isoform X2</fullName>
    </submittedName>
    <submittedName>
        <fullName evidence="7">Annexin A7-like isoform X3</fullName>
    </submittedName>
</protein>
<evidence type="ECO:0000256" key="2">
    <source>
        <dbReference type="ARBA" id="ARBA00022737"/>
    </source>
</evidence>
<dbReference type="InterPro" id="IPR001464">
    <property type="entry name" value="Annexin"/>
</dbReference>
<dbReference type="RefSeq" id="XP_006819925.1">
    <property type="nucleotide sequence ID" value="XM_006819862.1"/>
</dbReference>
<comment type="similarity">
    <text evidence="1">Belongs to the annexin family.</text>
</comment>
<gene>
    <name evidence="6 7" type="primary">LOC100376829</name>
</gene>
<evidence type="ECO:0000256" key="3">
    <source>
        <dbReference type="ARBA" id="ARBA00023216"/>
    </source>
</evidence>
<dbReference type="Pfam" id="PF00191">
    <property type="entry name" value="Annexin"/>
    <property type="match status" value="4"/>
</dbReference>
<keyword evidence="2" id="KW-0677">Repeat</keyword>
<dbReference type="PANTHER" id="PTHR10502">
    <property type="entry name" value="ANNEXIN"/>
    <property type="match status" value="1"/>
</dbReference>
<dbReference type="InterPro" id="IPR037104">
    <property type="entry name" value="Annexin_sf"/>
</dbReference>
<dbReference type="PANTHER" id="PTHR10502:SF102">
    <property type="entry name" value="ANNEXIN B11"/>
    <property type="match status" value="1"/>
</dbReference>
<keyword evidence="5" id="KW-1185">Reference proteome</keyword>
<name>A0ABM0MIT4_SACKO</name>
<organism evidence="5 6">
    <name type="scientific">Saccoglossus kowalevskii</name>
    <name type="common">Acorn worm</name>
    <dbReference type="NCBI Taxonomy" id="10224"/>
    <lineage>
        <taxon>Eukaryota</taxon>
        <taxon>Metazoa</taxon>
        <taxon>Hemichordata</taxon>
        <taxon>Enteropneusta</taxon>
        <taxon>Harrimaniidae</taxon>
        <taxon>Saccoglossus</taxon>
    </lineage>
</organism>
<evidence type="ECO:0000313" key="5">
    <source>
        <dbReference type="Proteomes" id="UP000694865"/>
    </source>
</evidence>
<dbReference type="SUPFAM" id="SSF47874">
    <property type="entry name" value="Annexin"/>
    <property type="match status" value="1"/>
</dbReference>
<proteinExistence type="inferred from homology"/>
<evidence type="ECO:0000313" key="7">
    <source>
        <dbReference type="RefSeq" id="XP_006819926.1"/>
    </source>
</evidence>
<sequence>MTTPQAQTAAAPATPAQAPAPVQAQAPAQDQAPAAAAVESAMASVAINQSTMVYRATIDARFEAQKCKIAMKGLGTDNKAIIEVLTTSSNEQRQAISKEYKVLFGKDLIEDIHSETSGNFRKTCEALLRTPAELDAESIRNALKGLGTDEECLIEILCTSTNEEINAMKECYTALFNRDVEKDVKSDTSGNLKSLLVSLLQAGRMENQMVNPGLAKTDAQALYDAGEGRWGTNESVFSAILVSKSYAQLRATFTEYTKINGEDIVTAIDKETSGDYRKALKAIVLCVLNRNKFYALRLHRAMKTILRTDNATVIRVVVRRSECGMGDIKRQYHTMFKETLGDSITAAMSGDCRTTLLAIIGHQEKEPAPIDPVEYMKKTQNMFYK</sequence>
<dbReference type="Gene3D" id="1.10.220.10">
    <property type="entry name" value="Annexin"/>
    <property type="match status" value="4"/>
</dbReference>
<accession>A0ABM0MIT4</accession>
<dbReference type="InterPro" id="IPR018502">
    <property type="entry name" value="Annexin_repeat"/>
</dbReference>
<dbReference type="RefSeq" id="XP_006819926.1">
    <property type="nucleotide sequence ID" value="XM_006819863.1"/>
</dbReference>
<evidence type="ECO:0000256" key="4">
    <source>
        <dbReference type="SAM" id="MobiDB-lite"/>
    </source>
</evidence>
<evidence type="ECO:0000313" key="6">
    <source>
        <dbReference type="RefSeq" id="XP_006819925.1"/>
    </source>
</evidence>
<feature type="region of interest" description="Disordered" evidence="4">
    <location>
        <begin position="1"/>
        <end position="28"/>
    </location>
</feature>
<dbReference type="PROSITE" id="PS51897">
    <property type="entry name" value="ANNEXIN_2"/>
    <property type="match status" value="4"/>
</dbReference>
<keyword evidence="3" id="KW-0041">Annexin</keyword>